<evidence type="ECO:0000259" key="2">
    <source>
        <dbReference type="Pfam" id="PF23304"/>
    </source>
</evidence>
<dbReference type="InterPro" id="IPR015943">
    <property type="entry name" value="WD40/YVTN_repeat-like_dom_sf"/>
</dbReference>
<dbReference type="GO" id="GO:0005119">
    <property type="term" value="F:smoothened binding"/>
    <property type="evidence" value="ECO:0007669"/>
    <property type="project" value="TreeGrafter"/>
</dbReference>
<dbReference type="EMBL" id="FN649758">
    <property type="protein sequence ID" value="CBJ27022.1"/>
    <property type="molecule type" value="Genomic_DNA"/>
</dbReference>
<dbReference type="GO" id="GO:0005930">
    <property type="term" value="C:axoneme"/>
    <property type="evidence" value="ECO:0007669"/>
    <property type="project" value="TreeGrafter"/>
</dbReference>
<dbReference type="OMA" id="HADRRHY"/>
<dbReference type="GO" id="GO:1905515">
    <property type="term" value="P:non-motile cilium assembly"/>
    <property type="evidence" value="ECO:0007669"/>
    <property type="project" value="InterPro"/>
</dbReference>
<feature type="domain" description="Bardet-Biedl syndrome 1 protein GAE" evidence="2">
    <location>
        <begin position="497"/>
        <end position="598"/>
    </location>
</feature>
<dbReference type="Proteomes" id="UP000002630">
    <property type="component" value="Linkage Group LG33"/>
</dbReference>
<feature type="domain" description="Bardet-Biedl syndrome 1 N-terminal" evidence="1">
    <location>
        <begin position="24"/>
        <end position="278"/>
    </location>
</feature>
<proteinExistence type="predicted"/>
<dbReference type="Pfam" id="PF14779">
    <property type="entry name" value="BBS1"/>
    <property type="match status" value="1"/>
</dbReference>
<dbReference type="InterPro" id="IPR028784">
    <property type="entry name" value="BBS1"/>
</dbReference>
<dbReference type="EMBL" id="FN648752">
    <property type="protein sequence ID" value="CBJ27022.1"/>
    <property type="molecule type" value="Genomic_DNA"/>
</dbReference>
<dbReference type="GO" id="GO:0005113">
    <property type="term" value="F:patched binding"/>
    <property type="evidence" value="ECO:0007669"/>
    <property type="project" value="TreeGrafter"/>
</dbReference>
<dbReference type="Pfam" id="PF23304">
    <property type="entry name" value="GAE_BBS1"/>
    <property type="match status" value="1"/>
</dbReference>
<dbReference type="eggNOG" id="ENOG502QS2X">
    <property type="taxonomic scope" value="Eukaryota"/>
</dbReference>
<dbReference type="GO" id="GO:0034464">
    <property type="term" value="C:BBSome"/>
    <property type="evidence" value="ECO:0007669"/>
    <property type="project" value="InterPro"/>
</dbReference>
<reference evidence="3 4" key="1">
    <citation type="journal article" date="2010" name="Nature">
        <title>The Ectocarpus genome and the independent evolution of multicellularity in brown algae.</title>
        <authorList>
            <person name="Cock J.M."/>
            <person name="Sterck L."/>
            <person name="Rouze P."/>
            <person name="Scornet D."/>
            <person name="Allen A.E."/>
            <person name="Amoutzias G."/>
            <person name="Anthouard V."/>
            <person name="Artiguenave F."/>
            <person name="Aury J.M."/>
            <person name="Badger J.H."/>
            <person name="Beszteri B."/>
            <person name="Billiau K."/>
            <person name="Bonnet E."/>
            <person name="Bothwell J.H."/>
            <person name="Bowler C."/>
            <person name="Boyen C."/>
            <person name="Brownlee C."/>
            <person name="Carrano C.J."/>
            <person name="Charrier B."/>
            <person name="Cho G.Y."/>
            <person name="Coelho S.M."/>
            <person name="Collen J."/>
            <person name="Corre E."/>
            <person name="Da Silva C."/>
            <person name="Delage L."/>
            <person name="Delaroque N."/>
            <person name="Dittami S.M."/>
            <person name="Doulbeau S."/>
            <person name="Elias M."/>
            <person name="Farnham G."/>
            <person name="Gachon C.M."/>
            <person name="Gschloessl B."/>
            <person name="Heesch S."/>
            <person name="Jabbari K."/>
            <person name="Jubin C."/>
            <person name="Kawai H."/>
            <person name="Kimura K."/>
            <person name="Kloareg B."/>
            <person name="Kupper F.C."/>
            <person name="Lang D."/>
            <person name="Le Bail A."/>
            <person name="Leblanc C."/>
            <person name="Lerouge P."/>
            <person name="Lohr M."/>
            <person name="Lopez P.J."/>
            <person name="Martens C."/>
            <person name="Maumus F."/>
            <person name="Michel G."/>
            <person name="Miranda-Saavedra D."/>
            <person name="Morales J."/>
            <person name="Moreau H."/>
            <person name="Motomura T."/>
            <person name="Nagasato C."/>
            <person name="Napoli C.A."/>
            <person name="Nelson D.R."/>
            <person name="Nyvall-Collen P."/>
            <person name="Peters A.F."/>
            <person name="Pommier C."/>
            <person name="Potin P."/>
            <person name="Poulain J."/>
            <person name="Quesneville H."/>
            <person name="Read B."/>
            <person name="Rensing S.A."/>
            <person name="Ritter A."/>
            <person name="Rousvoal S."/>
            <person name="Samanta M."/>
            <person name="Samson G."/>
            <person name="Schroeder D.C."/>
            <person name="Segurens B."/>
            <person name="Strittmatter M."/>
            <person name="Tonon T."/>
            <person name="Tregear J.W."/>
            <person name="Valentin K."/>
            <person name="von Dassow P."/>
            <person name="Yamagishi T."/>
            <person name="Van de Peer Y."/>
            <person name="Wincker P."/>
        </authorList>
    </citation>
    <scope>NUCLEOTIDE SEQUENCE [LARGE SCALE GENOMIC DNA]</scope>
    <source>
        <strain evidence="4">Ec32 / CCAP1310/4</strain>
    </source>
</reference>
<dbReference type="InterPro" id="IPR056419">
    <property type="entry name" value="GAE_BBS1"/>
</dbReference>
<organism evidence="3 4">
    <name type="scientific">Ectocarpus siliculosus</name>
    <name type="common">Brown alga</name>
    <name type="synonym">Conferva siliculosa</name>
    <dbReference type="NCBI Taxonomy" id="2880"/>
    <lineage>
        <taxon>Eukaryota</taxon>
        <taxon>Sar</taxon>
        <taxon>Stramenopiles</taxon>
        <taxon>Ochrophyta</taxon>
        <taxon>PX clade</taxon>
        <taxon>Phaeophyceae</taxon>
        <taxon>Ectocarpales</taxon>
        <taxon>Ectocarpaceae</taxon>
        <taxon>Ectocarpus</taxon>
    </lineage>
</organism>
<accession>D7G3Y7</accession>
<dbReference type="GO" id="GO:0005815">
    <property type="term" value="C:microtubule organizing center"/>
    <property type="evidence" value="ECO:0007669"/>
    <property type="project" value="TreeGrafter"/>
</dbReference>
<dbReference type="InParanoid" id="D7G3Y7"/>
<dbReference type="PANTHER" id="PTHR20870:SF0">
    <property type="entry name" value="BARDET-BIEDL SYNDROME 1 PROTEIN"/>
    <property type="match status" value="1"/>
</dbReference>
<dbReference type="InterPro" id="IPR036322">
    <property type="entry name" value="WD40_repeat_dom_sf"/>
</dbReference>
<protein>
    <submittedName>
        <fullName evidence="3">Bardet-Biedl syndrome 1</fullName>
    </submittedName>
</protein>
<evidence type="ECO:0000259" key="1">
    <source>
        <dbReference type="Pfam" id="PF14779"/>
    </source>
</evidence>
<name>D7G3Y7_ECTSI</name>
<dbReference type="Gene3D" id="2.130.10.10">
    <property type="entry name" value="YVTN repeat-like/Quinoprotein amine dehydrogenase"/>
    <property type="match status" value="1"/>
</dbReference>
<dbReference type="PANTHER" id="PTHR20870">
    <property type="entry name" value="BARDET-BIEDL SYNDROME 1 PROTEIN"/>
    <property type="match status" value="1"/>
</dbReference>
<dbReference type="STRING" id="2880.D7G3Y7"/>
<dbReference type="InterPro" id="IPR032728">
    <property type="entry name" value="BBS1_N"/>
</dbReference>
<evidence type="ECO:0000313" key="4">
    <source>
        <dbReference type="Proteomes" id="UP000002630"/>
    </source>
</evidence>
<dbReference type="OrthoDB" id="10259809at2759"/>
<dbReference type="SUPFAM" id="SSF50978">
    <property type="entry name" value="WD40 repeat-like"/>
    <property type="match status" value="1"/>
</dbReference>
<evidence type="ECO:0000313" key="3">
    <source>
        <dbReference type="EMBL" id="CBJ27022.1"/>
    </source>
</evidence>
<dbReference type="GO" id="GO:0061512">
    <property type="term" value="P:protein localization to cilium"/>
    <property type="evidence" value="ECO:0007669"/>
    <property type="project" value="TreeGrafter"/>
</dbReference>
<gene>
    <name evidence="3" type="primary">BBS1</name>
    <name evidence="3" type="ORF">Esi_0054_0030</name>
</gene>
<sequence length="602" mass="64933">MSSILAGAAQVEDPLPEKGRLGPWLAAWHDPVAGLTCNGGCMQFMDLSRNGDYKIVVACRAMSLKVYQGTSIFAEHPLLDEPSGLCAFYGVEDNTNTAGGERPAVAVAAGPYIFIYKNLRPYFKFTAPLVEPSDEELEIWTRYRKGEVDADTLKALLAKATEDGVRLGPLSTDFLAPDLEDRGSFLSARGASEPLSRTTIITCLATMNRAREEEGSPVCLLAGTEDGQIVFLDPPCKVLTTAQLPRGAVPAFLAVGGLFDSDWRLAVACRNGRIYTVKDGDVAKTAVVTGTVISLEATPCGLARLPRQVYAATTDNNLHAYHLKGRRDFSLKMPALVVQLEAMETRSTTCLLVALADGNVRLYDAEKNLLHTLKTQEPIAALRFGPYAREDGALAVVSVTGKLTIFMLNRKADLRKPKTFGAATAGYPPEQDIPLKVPKKTKLYVEQTQRAKLQAGEIHRAFQKDLCLLRLTAARAYVKTITDGRQGVSAVGAAASLRLHAQCQGLGPNFKIKLELQNQGDRALTNLPVAFTYDRDIYAMEKGQFMVSALIPGVSSRHEIAITNIDEGGAAGSVRILVLSPSGPSPLVSAVVNMPLSELIDS</sequence>
<keyword evidence="4" id="KW-1185">Reference proteome</keyword>
<dbReference type="AlphaFoldDB" id="D7G3Y7"/>